<dbReference type="SUPFAM" id="SSF110217">
    <property type="entry name" value="DNA-binding protein LAG-1 (CSL)"/>
    <property type="match status" value="1"/>
</dbReference>
<evidence type="ECO:0000256" key="2">
    <source>
        <dbReference type="ARBA" id="ARBA00009704"/>
    </source>
</evidence>
<evidence type="ECO:0000256" key="1">
    <source>
        <dbReference type="ARBA" id="ARBA00004123"/>
    </source>
</evidence>
<evidence type="ECO:0000256" key="6">
    <source>
        <dbReference type="ARBA" id="ARBA00023242"/>
    </source>
</evidence>
<accession>A0A6A5GP44</accession>
<dbReference type="InterPro" id="IPR000010">
    <property type="entry name" value="Cystatin_dom"/>
</dbReference>
<dbReference type="Pfam" id="PF20144">
    <property type="entry name" value="TIG_SUH"/>
    <property type="match status" value="1"/>
</dbReference>
<feature type="signal peptide" evidence="8">
    <location>
        <begin position="1"/>
        <end position="16"/>
    </location>
</feature>
<dbReference type="GO" id="GO:0000978">
    <property type="term" value="F:RNA polymerase II cis-regulatory region sequence-specific DNA binding"/>
    <property type="evidence" value="ECO:0007669"/>
    <property type="project" value="InterPro"/>
</dbReference>
<evidence type="ECO:0000256" key="3">
    <source>
        <dbReference type="ARBA" id="ARBA00023015"/>
    </source>
</evidence>
<dbReference type="SMART" id="SM01267">
    <property type="entry name" value="LAG1_DNAbind"/>
    <property type="match status" value="1"/>
</dbReference>
<keyword evidence="6" id="KW-0539">Nucleus</keyword>
<sequence length="1194" mass="132040">MLVFIIFTVFSVIAASSRFGEPRSGGVAKLDPREYEILSVGKQSVAGEKFYLDIVFGESTCEKDVQISDLFFVECSLKQDGQRSIWKVTDHERVWMKGAERNVVTVSKCMSLTYNADENYYEPPLTPQPTWDLPCTYEQLGRPEHNLDKFIEAMFQSVSPAATTPGPGQIVALQQIQALMALQLQQNNIFPKVDDHSSSPTPEMASPSAKRIKLSPNTSNHSDVSVASTSKGISGEAKKSPKIFRNHRPFFFGHPRASTIPALGIFASGIPRRELLLLREDPPSRLDFHAPPIHPVPSSPSPPTPRDSEMDYHQSSSVASSESSTASTVAAAAAAAAAASIHQHHHPHHLTMMIDEKPNLSALYCDDGLLSRSLTDMVSSGGYDSSSSALSAAASMCYPTPDAYYYHPPIPPQPPQQQQGFGPTDAWLQMQMQPTYHNFSNTVVSTNSPLPNHLLSYGGQPSFGKCQWGNERNYNCVRRAFGATHITIIPYQSLTYILKSFSIRLSRLHRMLNPYYYPYYYGLGTPVPPIPPATTGAPAFPMSSVSTVITSTGNATYTSPSGSTLTNLESIGSGSSDFPNGPPAPTFPPPNFSTPTPFQFNFNSFTPVPSGALTNPVVNTPKRYEPYDKKSSNPKNTPARNRFGQFSSAMGNMGMFGLADPFYTLGQATPNTSSFLDTSSSSFGLPSSAVANPMSSYQAAFQGKLANLHSMISGSAQTLTSDRMIDFIKNKETLECIISIFHAKVAQKSYGNEKRFFCPPPCIYLIGQGWKVKKQRVFELFKTFKANSQKDLLNTMETEPLHEQQASELVAYIGIGSDNSERQQLDFSATKVRHPGDQRQDPNIHDYCAAKTLFISDSDKRKYFDLNAQFFYGCGMEIGQFVSQRIKVISKPSKKKQSMKNTDCKYLCIASGTKVALFNRLRSQTVSTRYLHVEGGAFHASSTKWGAFTIHLFDDERGMQEADNFAVRDGFVYYGSVVKLVDSVTGIALPRLRIRKVDKQQVILDASCSEEPVSQLHKCAFQMVDNEMVYLCLSHDKIIQHQAQAVNEHRHQINDGAAWTIISTDKAEYRFYEAMGAVASPISPCPVVASLEVTGNGEKVELHGRDFKPNLKVWFGATSMETTFESEEKVTCSIPPASQVRNEQTHWMFTNKQTNDVEVPIALVRDDGVIYSTGLIFSYKSLERHGNMRILSTF</sequence>
<comment type="subcellular location">
    <subcellularLocation>
        <location evidence="1">Nucleus</location>
    </subcellularLocation>
</comment>
<dbReference type="RefSeq" id="XP_053584696.1">
    <property type="nucleotide sequence ID" value="XM_053729924.1"/>
</dbReference>
<dbReference type="InterPro" id="IPR038007">
    <property type="entry name" value="RBP-Jkappa_IPT"/>
</dbReference>
<dbReference type="Pfam" id="PF09271">
    <property type="entry name" value="LAG1-DNAbind"/>
    <property type="match status" value="1"/>
</dbReference>
<dbReference type="CDD" id="cd00042">
    <property type="entry name" value="CY"/>
    <property type="match status" value="1"/>
</dbReference>
<feature type="compositionally biased region" description="Pro residues" evidence="7">
    <location>
        <begin position="292"/>
        <end position="305"/>
    </location>
</feature>
<dbReference type="InterPro" id="IPR037095">
    <property type="entry name" value="RBP-J/Cbf11_DNA-bd_sf"/>
</dbReference>
<dbReference type="Gene3D" id="2.80.10.50">
    <property type="match status" value="1"/>
</dbReference>
<comment type="similarity">
    <text evidence="2">Belongs to the Su(H) family.</text>
</comment>
<evidence type="ECO:0000256" key="4">
    <source>
        <dbReference type="ARBA" id="ARBA00023125"/>
    </source>
</evidence>
<dbReference type="SUPFAM" id="SSF81296">
    <property type="entry name" value="E set domains"/>
    <property type="match status" value="1"/>
</dbReference>
<dbReference type="SUPFAM" id="SSF49417">
    <property type="entry name" value="p53-like transcription factors"/>
    <property type="match status" value="1"/>
</dbReference>
<organism evidence="11 12">
    <name type="scientific">Caenorhabditis remanei</name>
    <name type="common">Caenorhabditis vulgaris</name>
    <dbReference type="NCBI Taxonomy" id="31234"/>
    <lineage>
        <taxon>Eukaryota</taxon>
        <taxon>Metazoa</taxon>
        <taxon>Ecdysozoa</taxon>
        <taxon>Nematoda</taxon>
        <taxon>Chromadorea</taxon>
        <taxon>Rhabditida</taxon>
        <taxon>Rhabditina</taxon>
        <taxon>Rhabditomorpha</taxon>
        <taxon>Rhabditoidea</taxon>
        <taxon>Rhabditidae</taxon>
        <taxon>Peloderinae</taxon>
        <taxon>Caenorhabditis</taxon>
    </lineage>
</organism>
<feature type="domain" description="RBP-J/Cbf11/Cbf12 DNA binding" evidence="9">
    <location>
        <begin position="737"/>
        <end position="903"/>
    </location>
</feature>
<dbReference type="GO" id="GO:0004869">
    <property type="term" value="F:cysteine-type endopeptidase inhibitor activity"/>
    <property type="evidence" value="ECO:0007669"/>
    <property type="project" value="InterPro"/>
</dbReference>
<dbReference type="KEGG" id="crq:GCK72_013643"/>
<evidence type="ECO:0000256" key="8">
    <source>
        <dbReference type="SAM" id="SignalP"/>
    </source>
</evidence>
<dbReference type="SMART" id="SM01268">
    <property type="entry name" value="BTD"/>
    <property type="match status" value="1"/>
</dbReference>
<dbReference type="Gene3D" id="2.60.40.1450">
    <property type="entry name" value="LAG1, DNA binding domain"/>
    <property type="match status" value="1"/>
</dbReference>
<evidence type="ECO:0000256" key="7">
    <source>
        <dbReference type="SAM" id="MobiDB-lite"/>
    </source>
</evidence>
<dbReference type="EMBL" id="WUAV01000004">
    <property type="protein sequence ID" value="KAF1757188.1"/>
    <property type="molecule type" value="Genomic_DNA"/>
</dbReference>
<evidence type="ECO:0000256" key="5">
    <source>
        <dbReference type="ARBA" id="ARBA00023163"/>
    </source>
</evidence>
<proteinExistence type="inferred from homology"/>
<feature type="compositionally biased region" description="Polar residues" evidence="7">
    <location>
        <begin position="215"/>
        <end position="232"/>
    </location>
</feature>
<evidence type="ECO:0000259" key="10">
    <source>
        <dbReference type="SMART" id="SM01268"/>
    </source>
</evidence>
<dbReference type="InterPro" id="IPR036358">
    <property type="entry name" value="BTD_sf"/>
</dbReference>
<keyword evidence="4" id="KW-0238">DNA-binding</keyword>
<dbReference type="Pfam" id="PF09270">
    <property type="entry name" value="BTD"/>
    <property type="match status" value="1"/>
</dbReference>
<dbReference type="GO" id="GO:1990433">
    <property type="term" value="C:CSL-Notch-Mastermind transcription factor complex"/>
    <property type="evidence" value="ECO:0007669"/>
    <property type="project" value="UniProtKB-ARBA"/>
</dbReference>
<feature type="region of interest" description="Disordered" evidence="7">
    <location>
        <begin position="193"/>
        <end position="240"/>
    </location>
</feature>
<dbReference type="InterPro" id="IPR008967">
    <property type="entry name" value="p53-like_TF_DNA-bd_sf"/>
</dbReference>
<keyword evidence="8" id="KW-0732">Signal</keyword>
<name>A0A6A5GP44_CAERE</name>
<dbReference type="GeneID" id="9805918"/>
<reference evidence="11 12" key="1">
    <citation type="submission" date="2019-12" db="EMBL/GenBank/DDBJ databases">
        <title>Chromosome-level assembly of the Caenorhabditis remanei genome.</title>
        <authorList>
            <person name="Teterina A.A."/>
            <person name="Willis J.H."/>
            <person name="Phillips P.C."/>
        </authorList>
    </citation>
    <scope>NUCLEOTIDE SEQUENCE [LARGE SCALE GENOMIC DNA]</scope>
    <source>
        <strain evidence="11 12">PX506</strain>
        <tissue evidence="11">Whole organism</tissue>
    </source>
</reference>
<comment type="caution">
    <text evidence="11">The sequence shown here is derived from an EMBL/GenBank/DDBJ whole genome shotgun (WGS) entry which is preliminary data.</text>
</comment>
<feature type="region of interest" description="Disordered" evidence="7">
    <location>
        <begin position="286"/>
        <end position="324"/>
    </location>
</feature>
<dbReference type="FunFam" id="2.60.40.10:FF:002236">
    <property type="entry name" value="Lin-12 And Glp-1 phenotype"/>
    <property type="match status" value="1"/>
</dbReference>
<evidence type="ECO:0000313" key="11">
    <source>
        <dbReference type="EMBL" id="KAF1757188.1"/>
    </source>
</evidence>
<feature type="chain" id="PRO_5025334536" evidence="8">
    <location>
        <begin position="17"/>
        <end position="1194"/>
    </location>
</feature>
<keyword evidence="5" id="KW-0804">Transcription</keyword>
<dbReference type="FunFam" id="2.60.40.1450:FF:000003">
    <property type="entry name" value="Related to J kappa-recombination signal binding protein"/>
    <property type="match status" value="1"/>
</dbReference>
<dbReference type="Proteomes" id="UP000483820">
    <property type="component" value="Chromosome IV"/>
</dbReference>
<dbReference type="SUPFAM" id="SSF54403">
    <property type="entry name" value="Cystatin/monellin"/>
    <property type="match status" value="1"/>
</dbReference>
<evidence type="ECO:0000259" key="9">
    <source>
        <dbReference type="SMART" id="SM01267"/>
    </source>
</evidence>
<dbReference type="InterPro" id="IPR015351">
    <property type="entry name" value="RBP-J/Cbf11/Cbf12_DNA-bd"/>
</dbReference>
<feature type="domain" description="Beta-trefoil DNA-binding" evidence="10">
    <location>
        <begin position="907"/>
        <end position="1059"/>
    </location>
</feature>
<dbReference type="Gene3D" id="3.10.450.10">
    <property type="match status" value="1"/>
</dbReference>
<dbReference type="InterPro" id="IPR040159">
    <property type="entry name" value="CLS_fam"/>
</dbReference>
<dbReference type="PANTHER" id="PTHR10665">
    <property type="entry name" value="RECOMBINING BINDING PROTEIN SUPPRESSOR OF HAIRLESS"/>
    <property type="match status" value="1"/>
</dbReference>
<dbReference type="FunFam" id="2.80.10.50:FF:000003">
    <property type="entry name" value="recombining binding protein suppressor of hairless"/>
    <property type="match status" value="1"/>
</dbReference>
<dbReference type="Gene3D" id="2.60.40.10">
    <property type="entry name" value="Immunoglobulins"/>
    <property type="match status" value="1"/>
</dbReference>
<evidence type="ECO:0000313" key="12">
    <source>
        <dbReference type="Proteomes" id="UP000483820"/>
    </source>
</evidence>
<dbReference type="InterPro" id="IPR014756">
    <property type="entry name" value="Ig_E-set"/>
</dbReference>
<gene>
    <name evidence="11" type="ORF">GCK72_013643</name>
</gene>
<dbReference type="InterPro" id="IPR015350">
    <property type="entry name" value="Beta-trefoil_DNA-bd_dom"/>
</dbReference>
<dbReference type="AlphaFoldDB" id="A0A6A5GP44"/>
<dbReference type="InterPro" id="IPR046350">
    <property type="entry name" value="Cystatin_sf"/>
</dbReference>
<protein>
    <submittedName>
        <fullName evidence="11">Uncharacterized protein</fullName>
    </submittedName>
</protein>
<feature type="compositionally biased region" description="Low complexity" evidence="7">
    <location>
        <begin position="315"/>
        <end position="324"/>
    </location>
</feature>
<dbReference type="InterPro" id="IPR013783">
    <property type="entry name" value="Ig-like_fold"/>
</dbReference>
<dbReference type="GO" id="GO:0001228">
    <property type="term" value="F:DNA-binding transcription activator activity, RNA polymerase II-specific"/>
    <property type="evidence" value="ECO:0007669"/>
    <property type="project" value="InterPro"/>
</dbReference>
<dbReference type="CTD" id="9805918"/>
<keyword evidence="3" id="KW-0805">Transcription regulation</keyword>